<dbReference type="AlphaFoldDB" id="A0AA38U8K0"/>
<accession>A0AA38U8K0</accession>
<dbReference type="InterPro" id="IPR010402">
    <property type="entry name" value="CCT_domain"/>
</dbReference>
<organism evidence="5 6">
    <name type="scientific">Centaurea solstitialis</name>
    <name type="common">yellow star-thistle</name>
    <dbReference type="NCBI Taxonomy" id="347529"/>
    <lineage>
        <taxon>Eukaryota</taxon>
        <taxon>Viridiplantae</taxon>
        <taxon>Streptophyta</taxon>
        <taxon>Embryophyta</taxon>
        <taxon>Tracheophyta</taxon>
        <taxon>Spermatophyta</taxon>
        <taxon>Magnoliopsida</taxon>
        <taxon>eudicotyledons</taxon>
        <taxon>Gunneridae</taxon>
        <taxon>Pentapetalae</taxon>
        <taxon>asterids</taxon>
        <taxon>campanulids</taxon>
        <taxon>Asterales</taxon>
        <taxon>Asteraceae</taxon>
        <taxon>Carduoideae</taxon>
        <taxon>Cardueae</taxon>
        <taxon>Centaureinae</taxon>
        <taxon>Centaurea</taxon>
    </lineage>
</organism>
<dbReference type="PANTHER" id="PTHR31874:SF41">
    <property type="entry name" value="CCT MOTIF FAMILY PROTEIN"/>
    <property type="match status" value="1"/>
</dbReference>
<evidence type="ECO:0000256" key="1">
    <source>
        <dbReference type="ARBA" id="ARBA00004123"/>
    </source>
</evidence>
<dbReference type="Pfam" id="PF06203">
    <property type="entry name" value="CCT"/>
    <property type="match status" value="1"/>
</dbReference>
<proteinExistence type="predicted"/>
<evidence type="ECO:0000259" key="4">
    <source>
        <dbReference type="PROSITE" id="PS51017"/>
    </source>
</evidence>
<dbReference type="GO" id="GO:0005634">
    <property type="term" value="C:nucleus"/>
    <property type="evidence" value="ECO:0007669"/>
    <property type="project" value="UniProtKB-SubCell"/>
</dbReference>
<dbReference type="PANTHER" id="PTHR31874">
    <property type="entry name" value="CCT MOTIF FAMILY PROTEIN, EXPRESSED"/>
    <property type="match status" value="1"/>
</dbReference>
<evidence type="ECO:0000256" key="3">
    <source>
        <dbReference type="PROSITE-ProRule" id="PRU00357"/>
    </source>
</evidence>
<dbReference type="Proteomes" id="UP001172457">
    <property type="component" value="Chromosome 1"/>
</dbReference>
<evidence type="ECO:0000313" key="5">
    <source>
        <dbReference type="EMBL" id="KAJ9565077.1"/>
    </source>
</evidence>
<evidence type="ECO:0000256" key="2">
    <source>
        <dbReference type="ARBA" id="ARBA00023242"/>
    </source>
</evidence>
<gene>
    <name evidence="5" type="ORF">OSB04_001043</name>
</gene>
<keyword evidence="6" id="KW-1185">Reference proteome</keyword>
<keyword evidence="2 3" id="KW-0539">Nucleus</keyword>
<evidence type="ECO:0000313" key="6">
    <source>
        <dbReference type="Proteomes" id="UP001172457"/>
    </source>
</evidence>
<dbReference type="GO" id="GO:0006355">
    <property type="term" value="P:regulation of DNA-templated transcription"/>
    <property type="evidence" value="ECO:0007669"/>
    <property type="project" value="TreeGrafter"/>
</dbReference>
<sequence length="228" mass="26783">MLKNIQTHTHTSKNGAKFCVKISKERRTNSPRLGNRRIFESNDDNLSDFKGILEIKGEGNQLESVTSTKYEELNWDSFMEWDEFSINEEDQDSGDKYENREGNMVNFIGNIKGENCGIWEDDEDEDGQEDKEKNLCLNLSLNYQEVMDAWSNRGPCWTDDFAVSTCNDGYRGEVPVMEEAKTKREASVLRYRKKRQNRLFSRKIRYHVRKLNADNRPRLKGRFVKRES</sequence>
<dbReference type="PROSITE" id="PS51017">
    <property type="entry name" value="CCT"/>
    <property type="match status" value="1"/>
</dbReference>
<protein>
    <recommendedName>
        <fullName evidence="4">CCT domain-containing protein</fullName>
    </recommendedName>
</protein>
<reference evidence="5" key="1">
    <citation type="submission" date="2023-03" db="EMBL/GenBank/DDBJ databases">
        <title>Chromosome-scale reference genome and RAD-based genetic map of yellow starthistle (Centaurea solstitialis) reveal putative structural variation and QTLs associated with invader traits.</title>
        <authorList>
            <person name="Reatini B."/>
            <person name="Cang F.A."/>
            <person name="Jiang Q."/>
            <person name="Mckibben M.T.W."/>
            <person name="Barker M.S."/>
            <person name="Rieseberg L.H."/>
            <person name="Dlugosch K.M."/>
        </authorList>
    </citation>
    <scope>NUCLEOTIDE SEQUENCE</scope>
    <source>
        <strain evidence="5">CAN-66</strain>
        <tissue evidence="5">Leaf</tissue>
    </source>
</reference>
<comment type="caution">
    <text evidence="5">The sequence shown here is derived from an EMBL/GenBank/DDBJ whole genome shotgun (WGS) entry which is preliminary data.</text>
</comment>
<dbReference type="InterPro" id="IPR052453">
    <property type="entry name" value="CONSTANS-like_ZF"/>
</dbReference>
<dbReference type="EMBL" id="JARYMX010000001">
    <property type="protein sequence ID" value="KAJ9565077.1"/>
    <property type="molecule type" value="Genomic_DNA"/>
</dbReference>
<feature type="domain" description="CCT" evidence="4">
    <location>
        <begin position="184"/>
        <end position="226"/>
    </location>
</feature>
<name>A0AA38U8K0_9ASTR</name>
<comment type="subcellular location">
    <subcellularLocation>
        <location evidence="1 3">Nucleus</location>
    </subcellularLocation>
</comment>